<dbReference type="SUPFAM" id="SSF53597">
    <property type="entry name" value="Dihydrofolate reductase-like"/>
    <property type="match status" value="1"/>
</dbReference>
<feature type="compositionally biased region" description="Basic and acidic residues" evidence="1">
    <location>
        <begin position="189"/>
        <end position="199"/>
    </location>
</feature>
<protein>
    <submittedName>
        <fullName evidence="3">Dihydrofolate reductase family protein</fullName>
    </submittedName>
</protein>
<dbReference type="EMBL" id="BAABIM010000002">
    <property type="protein sequence ID" value="GAA4682652.1"/>
    <property type="molecule type" value="Genomic_DNA"/>
</dbReference>
<dbReference type="RefSeq" id="WP_345265250.1">
    <property type="nucleotide sequence ID" value="NZ_BAABIM010000002.1"/>
</dbReference>
<dbReference type="PANTHER" id="PTHR38011:SF11">
    <property type="entry name" value="2,5-DIAMINO-6-RIBOSYLAMINO-4(3H)-PYRIMIDINONE 5'-PHOSPHATE REDUCTASE"/>
    <property type="match status" value="1"/>
</dbReference>
<dbReference type="Proteomes" id="UP001500621">
    <property type="component" value="Unassembled WGS sequence"/>
</dbReference>
<dbReference type="Pfam" id="PF01872">
    <property type="entry name" value="RibD_C"/>
    <property type="match status" value="1"/>
</dbReference>
<name>A0ABP8W6V5_9ACTN</name>
<dbReference type="InterPro" id="IPR050765">
    <property type="entry name" value="Riboflavin_Biosynth_HTPR"/>
</dbReference>
<dbReference type="InterPro" id="IPR002734">
    <property type="entry name" value="RibDG_C"/>
</dbReference>
<comment type="caution">
    <text evidence="3">The sequence shown here is derived from an EMBL/GenBank/DDBJ whole genome shotgun (WGS) entry which is preliminary data.</text>
</comment>
<organism evidence="3 4">
    <name type="scientific">Nocardioides nanhaiensis</name>
    <dbReference type="NCBI Taxonomy" id="1476871"/>
    <lineage>
        <taxon>Bacteria</taxon>
        <taxon>Bacillati</taxon>
        <taxon>Actinomycetota</taxon>
        <taxon>Actinomycetes</taxon>
        <taxon>Propionibacteriales</taxon>
        <taxon>Nocardioidaceae</taxon>
        <taxon>Nocardioides</taxon>
    </lineage>
</organism>
<reference evidence="4" key="1">
    <citation type="journal article" date="2019" name="Int. J. Syst. Evol. Microbiol.">
        <title>The Global Catalogue of Microorganisms (GCM) 10K type strain sequencing project: providing services to taxonomists for standard genome sequencing and annotation.</title>
        <authorList>
            <consortium name="The Broad Institute Genomics Platform"/>
            <consortium name="The Broad Institute Genome Sequencing Center for Infectious Disease"/>
            <person name="Wu L."/>
            <person name="Ma J."/>
        </authorList>
    </citation>
    <scope>NUCLEOTIDE SEQUENCE [LARGE SCALE GENOMIC DNA]</scope>
    <source>
        <strain evidence="4">JCM 18127</strain>
    </source>
</reference>
<accession>A0ABP8W6V5</accession>
<dbReference type="InterPro" id="IPR024072">
    <property type="entry name" value="DHFR-like_dom_sf"/>
</dbReference>
<gene>
    <name evidence="3" type="ORF">GCM10023226_19730</name>
</gene>
<sequence>MTAVVYYTASTLDGFLADEHDSLDWLLGQDMDHEGPMGYGEFIAGVGALVMGATTYRWVLEHGRRTGEPWGYTQPCFVFTHRDLPAPEGVRLVSGSVAEHWPAIAEAAGEGDVWVVGGGELAGAFWDTGHLDRLMVSTAPVTVGAGRPLLPRRLQLTLTRLERNRAFACAWYDVAGPGDRETWPPAGPRDLDEEHDAVR</sequence>
<evidence type="ECO:0000313" key="4">
    <source>
        <dbReference type="Proteomes" id="UP001500621"/>
    </source>
</evidence>
<evidence type="ECO:0000259" key="2">
    <source>
        <dbReference type="Pfam" id="PF01872"/>
    </source>
</evidence>
<proteinExistence type="predicted"/>
<dbReference type="Gene3D" id="3.40.430.10">
    <property type="entry name" value="Dihydrofolate Reductase, subunit A"/>
    <property type="match status" value="1"/>
</dbReference>
<feature type="domain" description="Bacterial bifunctional deaminase-reductase C-terminal" evidence="2">
    <location>
        <begin position="4"/>
        <end position="162"/>
    </location>
</feature>
<keyword evidence="4" id="KW-1185">Reference proteome</keyword>
<feature type="region of interest" description="Disordered" evidence="1">
    <location>
        <begin position="179"/>
        <end position="199"/>
    </location>
</feature>
<dbReference type="PANTHER" id="PTHR38011">
    <property type="entry name" value="DIHYDROFOLATE REDUCTASE FAMILY PROTEIN (AFU_ORTHOLOGUE AFUA_8G06820)"/>
    <property type="match status" value="1"/>
</dbReference>
<evidence type="ECO:0000256" key="1">
    <source>
        <dbReference type="SAM" id="MobiDB-lite"/>
    </source>
</evidence>
<evidence type="ECO:0000313" key="3">
    <source>
        <dbReference type="EMBL" id="GAA4682652.1"/>
    </source>
</evidence>